<feature type="transmembrane region" description="Helical" evidence="6">
    <location>
        <begin position="101"/>
        <end position="123"/>
    </location>
</feature>
<evidence type="ECO:0000256" key="5">
    <source>
        <dbReference type="ARBA" id="ARBA00023136"/>
    </source>
</evidence>
<evidence type="ECO:0000256" key="6">
    <source>
        <dbReference type="SAM" id="Phobius"/>
    </source>
</evidence>
<dbReference type="InterPro" id="IPR036259">
    <property type="entry name" value="MFS_trans_sf"/>
</dbReference>
<feature type="transmembrane region" description="Helical" evidence="6">
    <location>
        <begin position="238"/>
        <end position="259"/>
    </location>
</feature>
<dbReference type="PANTHER" id="PTHR43124">
    <property type="entry name" value="PURINE EFFLUX PUMP PBUE"/>
    <property type="match status" value="1"/>
</dbReference>
<dbReference type="Gene3D" id="1.20.1250.20">
    <property type="entry name" value="MFS general substrate transporter like domains"/>
    <property type="match status" value="1"/>
</dbReference>
<dbReference type="GO" id="GO:0022857">
    <property type="term" value="F:transmembrane transporter activity"/>
    <property type="evidence" value="ECO:0007669"/>
    <property type="project" value="InterPro"/>
</dbReference>
<gene>
    <name evidence="8" type="ORF">FC093_10015</name>
</gene>
<keyword evidence="2" id="KW-1003">Cell membrane</keyword>
<evidence type="ECO:0000256" key="1">
    <source>
        <dbReference type="ARBA" id="ARBA00004651"/>
    </source>
</evidence>
<feature type="domain" description="Major facilitator superfamily (MFS) profile" evidence="7">
    <location>
        <begin position="8"/>
        <end position="383"/>
    </location>
</feature>
<dbReference type="OrthoDB" id="8708623at2"/>
<organism evidence="8 9">
    <name type="scientific">Ilyomonas limi</name>
    <dbReference type="NCBI Taxonomy" id="2575867"/>
    <lineage>
        <taxon>Bacteria</taxon>
        <taxon>Pseudomonadati</taxon>
        <taxon>Bacteroidota</taxon>
        <taxon>Chitinophagia</taxon>
        <taxon>Chitinophagales</taxon>
        <taxon>Chitinophagaceae</taxon>
        <taxon>Ilyomonas</taxon>
    </lineage>
</organism>
<evidence type="ECO:0000313" key="8">
    <source>
        <dbReference type="EMBL" id="TKK69037.1"/>
    </source>
</evidence>
<protein>
    <submittedName>
        <fullName evidence="8">MFS transporter</fullName>
    </submittedName>
</protein>
<feature type="transmembrane region" description="Helical" evidence="6">
    <location>
        <begin position="46"/>
        <end position="65"/>
    </location>
</feature>
<feature type="transmembrane region" description="Helical" evidence="6">
    <location>
        <begin position="292"/>
        <end position="312"/>
    </location>
</feature>
<feature type="transmembrane region" description="Helical" evidence="6">
    <location>
        <begin position="266"/>
        <end position="286"/>
    </location>
</feature>
<keyword evidence="5 6" id="KW-0472">Membrane</keyword>
<dbReference type="PROSITE" id="PS50850">
    <property type="entry name" value="MFS"/>
    <property type="match status" value="1"/>
</dbReference>
<feature type="transmembrane region" description="Helical" evidence="6">
    <location>
        <begin position="204"/>
        <end position="226"/>
    </location>
</feature>
<dbReference type="Proteomes" id="UP000305848">
    <property type="component" value="Unassembled WGS sequence"/>
</dbReference>
<feature type="transmembrane region" description="Helical" evidence="6">
    <location>
        <begin position="164"/>
        <end position="183"/>
    </location>
</feature>
<sequence length="389" mass="42510">MSRRTGKLKLTLLLVSSLTIMSIITISPALPQMAIAFSNVPNAAFLVKLVLTIPALMIAVFSPITGRLIDRHGRLKILRLSLALYAIAGTSGFFLNNLYLILLSRAVLGLAVGMSMTIVITLIADYFEGIERQKFVGIQIAFMSIGGILFTGLGGLLADVGWRYPFLIYLFSLLVLPLTILYLQEPAVAAKTNGMKTPIKVPSIIWMLFINTMLMWIIFFIIPVQIPFYLKAIGVEKNALIGAGIAISTAASAISSFFYSKIKGYFSFLFIFAMGYLLMAAGFSFIAVAHTYTLVVVAMMLSGFGMGMMIPNTNMWVMKIAPPEVRGKEIGKLATFWFLGQFLSPIVIFPVLKSLSLSSTFMLAAGFLLLLSLGFLIFHFSKAGKIAAQ</sequence>
<evidence type="ECO:0000256" key="3">
    <source>
        <dbReference type="ARBA" id="ARBA00022692"/>
    </source>
</evidence>
<evidence type="ECO:0000256" key="2">
    <source>
        <dbReference type="ARBA" id="ARBA00022475"/>
    </source>
</evidence>
<dbReference type="SUPFAM" id="SSF103473">
    <property type="entry name" value="MFS general substrate transporter"/>
    <property type="match status" value="1"/>
</dbReference>
<accession>A0A4U3L5Y4</accession>
<dbReference type="Pfam" id="PF07690">
    <property type="entry name" value="MFS_1"/>
    <property type="match status" value="1"/>
</dbReference>
<name>A0A4U3L5Y4_9BACT</name>
<dbReference type="PANTHER" id="PTHR43124:SF3">
    <property type="entry name" value="CHLORAMPHENICOL EFFLUX PUMP RV0191"/>
    <property type="match status" value="1"/>
</dbReference>
<dbReference type="InterPro" id="IPR011701">
    <property type="entry name" value="MFS"/>
</dbReference>
<dbReference type="GO" id="GO:0005886">
    <property type="term" value="C:plasma membrane"/>
    <property type="evidence" value="ECO:0007669"/>
    <property type="project" value="UniProtKB-SubCell"/>
</dbReference>
<feature type="transmembrane region" description="Helical" evidence="6">
    <location>
        <begin position="333"/>
        <end position="352"/>
    </location>
</feature>
<evidence type="ECO:0000256" key="4">
    <source>
        <dbReference type="ARBA" id="ARBA00022989"/>
    </source>
</evidence>
<dbReference type="EMBL" id="SZQL01000006">
    <property type="protein sequence ID" value="TKK69037.1"/>
    <property type="molecule type" value="Genomic_DNA"/>
</dbReference>
<dbReference type="InterPro" id="IPR020846">
    <property type="entry name" value="MFS_dom"/>
</dbReference>
<keyword evidence="9" id="KW-1185">Reference proteome</keyword>
<comment type="subcellular location">
    <subcellularLocation>
        <location evidence="1">Cell membrane</location>
        <topology evidence="1">Multi-pass membrane protein</topology>
    </subcellularLocation>
</comment>
<proteinExistence type="predicted"/>
<evidence type="ECO:0000259" key="7">
    <source>
        <dbReference type="PROSITE" id="PS50850"/>
    </source>
</evidence>
<comment type="caution">
    <text evidence="8">The sequence shown here is derived from an EMBL/GenBank/DDBJ whole genome shotgun (WGS) entry which is preliminary data.</text>
</comment>
<dbReference type="InterPro" id="IPR050189">
    <property type="entry name" value="MFS_Efflux_Transporters"/>
</dbReference>
<keyword evidence="3 6" id="KW-0812">Transmembrane</keyword>
<dbReference type="CDD" id="cd17473">
    <property type="entry name" value="MFS_arabinose_efflux_permease_like"/>
    <property type="match status" value="1"/>
</dbReference>
<evidence type="ECO:0000313" key="9">
    <source>
        <dbReference type="Proteomes" id="UP000305848"/>
    </source>
</evidence>
<keyword evidence="4 6" id="KW-1133">Transmembrane helix</keyword>
<feature type="transmembrane region" description="Helical" evidence="6">
    <location>
        <begin position="77"/>
        <end position="95"/>
    </location>
</feature>
<feature type="transmembrane region" description="Helical" evidence="6">
    <location>
        <begin position="135"/>
        <end position="158"/>
    </location>
</feature>
<dbReference type="AlphaFoldDB" id="A0A4U3L5Y4"/>
<reference evidence="8 9" key="1">
    <citation type="submission" date="2019-05" db="EMBL/GenBank/DDBJ databases">
        <title>Panacibacter sp. strain 17mud1-8 Genome sequencing and assembly.</title>
        <authorList>
            <person name="Chhetri G."/>
        </authorList>
    </citation>
    <scope>NUCLEOTIDE SEQUENCE [LARGE SCALE GENOMIC DNA]</scope>
    <source>
        <strain evidence="8 9">17mud1-8</strain>
    </source>
</reference>
<feature type="transmembrane region" description="Helical" evidence="6">
    <location>
        <begin position="358"/>
        <end position="380"/>
    </location>
</feature>